<feature type="compositionally biased region" description="Basic and acidic residues" evidence="1">
    <location>
        <begin position="35"/>
        <end position="45"/>
    </location>
</feature>
<gene>
    <name evidence="2" type="ORF">CIRG_03955</name>
</gene>
<feature type="region of interest" description="Disordered" evidence="1">
    <location>
        <begin position="66"/>
        <end position="161"/>
    </location>
</feature>
<dbReference type="Proteomes" id="UP000054565">
    <property type="component" value="Unassembled WGS sequence"/>
</dbReference>
<organism evidence="2 3">
    <name type="scientific">Coccidioides immitis RMSCC 2394</name>
    <dbReference type="NCBI Taxonomy" id="404692"/>
    <lineage>
        <taxon>Eukaryota</taxon>
        <taxon>Fungi</taxon>
        <taxon>Dikarya</taxon>
        <taxon>Ascomycota</taxon>
        <taxon>Pezizomycotina</taxon>
        <taxon>Eurotiomycetes</taxon>
        <taxon>Eurotiomycetidae</taxon>
        <taxon>Onygenales</taxon>
        <taxon>Onygenaceae</taxon>
        <taxon>Coccidioides</taxon>
    </lineage>
</organism>
<reference evidence="3" key="1">
    <citation type="journal article" date="2010" name="Genome Res.">
        <title>Population genomic sequencing of Coccidioides fungi reveals recent hybridization and transposon control.</title>
        <authorList>
            <person name="Neafsey D.E."/>
            <person name="Barker B.M."/>
            <person name="Sharpton T.J."/>
            <person name="Stajich J.E."/>
            <person name="Park D.J."/>
            <person name="Whiston E."/>
            <person name="Hung C.-Y."/>
            <person name="McMahan C."/>
            <person name="White J."/>
            <person name="Sykes S."/>
            <person name="Heiman D."/>
            <person name="Young S."/>
            <person name="Zeng Q."/>
            <person name="Abouelleil A."/>
            <person name="Aftuck L."/>
            <person name="Bessette D."/>
            <person name="Brown A."/>
            <person name="FitzGerald M."/>
            <person name="Lui A."/>
            <person name="Macdonald J.P."/>
            <person name="Priest M."/>
            <person name="Orbach M.J."/>
            <person name="Galgiani J.N."/>
            <person name="Kirkland T.N."/>
            <person name="Cole G.T."/>
            <person name="Birren B.W."/>
            <person name="Henn M.R."/>
            <person name="Taylor J.W."/>
            <person name="Rounsley S.D."/>
        </authorList>
    </citation>
    <scope>NUCLEOTIDE SEQUENCE [LARGE SCALE GENOMIC DNA]</scope>
    <source>
        <strain evidence="3">RMSCC 2394</strain>
    </source>
</reference>
<evidence type="ECO:0000313" key="2">
    <source>
        <dbReference type="EMBL" id="KMP04264.1"/>
    </source>
</evidence>
<name>A0A0J6YB32_COCIT</name>
<sequence>MLGLHGSIGTLDLLPHGCHDGHPGHPVRPLSPGETRFKNGRRESKGPAQVILWPRIEFPDTRFSRHRVPKPHAQRAVGDKQALGELPGSPTLGPCSLAPDWPPPPCLGHLGLSREGRPEQFDGQDGAKFRHNSRKIPPRPQLSEAVGRCEDMPRHSSPAMPIRELNSSISSAIFPDRTSLAQRNWGSRTPLG</sequence>
<evidence type="ECO:0000313" key="3">
    <source>
        <dbReference type="Proteomes" id="UP000054565"/>
    </source>
</evidence>
<dbReference type="AlphaFoldDB" id="A0A0J6YB32"/>
<evidence type="ECO:0000256" key="1">
    <source>
        <dbReference type="SAM" id="MobiDB-lite"/>
    </source>
</evidence>
<proteinExistence type="predicted"/>
<protein>
    <submittedName>
        <fullName evidence="2">Uncharacterized protein</fullName>
    </submittedName>
</protein>
<feature type="compositionally biased region" description="Basic and acidic residues" evidence="1">
    <location>
        <begin position="112"/>
        <end position="128"/>
    </location>
</feature>
<accession>A0A0J6YB32</accession>
<feature type="region of interest" description="Disordered" evidence="1">
    <location>
        <begin position="17"/>
        <end position="48"/>
    </location>
</feature>
<dbReference type="EMBL" id="DS028094">
    <property type="protein sequence ID" value="KMP04264.1"/>
    <property type="molecule type" value="Genomic_DNA"/>
</dbReference>